<feature type="compositionally biased region" description="Basic and acidic residues" evidence="2">
    <location>
        <begin position="194"/>
        <end position="210"/>
    </location>
</feature>
<keyword evidence="4" id="KW-1185">Reference proteome</keyword>
<evidence type="ECO:0000313" key="4">
    <source>
        <dbReference type="Proteomes" id="UP000789831"/>
    </source>
</evidence>
<proteinExistence type="predicted"/>
<feature type="coiled-coil region" evidence="1">
    <location>
        <begin position="579"/>
        <end position="733"/>
    </location>
</feature>
<keyword evidence="1" id="KW-0175">Coiled coil</keyword>
<feature type="coiled-coil region" evidence="1">
    <location>
        <begin position="831"/>
        <end position="910"/>
    </location>
</feature>
<dbReference type="EMBL" id="CAJVPL010000698">
    <property type="protein sequence ID" value="CAG8522425.1"/>
    <property type="molecule type" value="Genomic_DNA"/>
</dbReference>
<organism evidence="3 4">
    <name type="scientific">Ambispora gerdemannii</name>
    <dbReference type="NCBI Taxonomy" id="144530"/>
    <lineage>
        <taxon>Eukaryota</taxon>
        <taxon>Fungi</taxon>
        <taxon>Fungi incertae sedis</taxon>
        <taxon>Mucoromycota</taxon>
        <taxon>Glomeromycotina</taxon>
        <taxon>Glomeromycetes</taxon>
        <taxon>Archaeosporales</taxon>
        <taxon>Ambisporaceae</taxon>
        <taxon>Ambispora</taxon>
    </lineage>
</organism>
<feature type="region of interest" description="Disordered" evidence="2">
    <location>
        <begin position="194"/>
        <end position="214"/>
    </location>
</feature>
<comment type="caution">
    <text evidence="3">The sequence shown here is derived from an EMBL/GenBank/DDBJ whole genome shotgun (WGS) entry which is preliminary data.</text>
</comment>
<evidence type="ECO:0000256" key="1">
    <source>
        <dbReference type="SAM" id="Coils"/>
    </source>
</evidence>
<gene>
    <name evidence="3" type="ORF">AGERDE_LOCUS5307</name>
</gene>
<dbReference type="SUPFAM" id="SSF52540">
    <property type="entry name" value="P-loop containing nucleoside triphosphate hydrolases"/>
    <property type="match status" value="1"/>
</dbReference>
<sequence length="917" mass="107635">MSNPPTEASRNLSQAEIPYERMDFRHFRNRSNRTALFACKIAPELDQTIRRLALQENRMIVEIFEEALAIYLKNKDQPTTRNIYTKLQLIQSEVKELIRTEENKFQKYKFFNELQVLKLLRPLLSKYQLTILLSDDISQPFIHEKDAAGSNVDLAKAKGSSETYAIKYMLSKFFLMPVKDEGDPDYRQREEMRSFVNDQKKETSATEKTEQSLTELAKQTNPAAIISMQQVEDLTNLLRQKNQVDKDNQAKFFTELDDKLAQQGVDGATQAALRLRKKEQVFDLLAKHRFIEITGSSGKGKSWFLSHLFKHLQGVKFTNFPTPQSTFTLSKETLEIHISAVKNLVKMAIPPYKIIFPMPANLVALLFELVMQNWLKYIFEEKLKAEEAGEILRSMKFNRNLLLQYLQERKKEEKVVRKKRERIKDVKSSLKKYGLNDKKIRLEIDLDQEHQEPNLENEEKQSTKQRTVKKRKNNGLVFFGSIGSGKTAILAMLAHELPGENKYATFPYEINLLFKGNIVQDVRERQRFLMHFIALSRHQGTRLFVNAQRLGQVSIEQREVTTAICQVSLLQRTDEETEKQYLIEIIQEKNDELDKLEDQLSVLDFHQSREISSLIEKKSSLEKDIKEKKSLIEELTVEAESWEEKANCHYDFIGRCEILCKGQREGLREEIKNKSNELKENLKLLSEVREEVEEEKIKSKNLRQELEEERKISKEIREQFEEMKIKNLRLEEALKSLPKRQNKIKQFGTKIKTKLTKFQQLISKNNTQKQELIARIEPSVKSELGTKKLVKWLQMGVFVRFAKKNLKMMNYQNVIEEKELPLLPNEEISRAAFYEKQINALQEKEKELTEEELLDKIAKLEQENKSYKEEVKRLKEENKKLVPEELTTKIKLYEKEITELKKQMEQTAQIEVPPKDK</sequence>
<protein>
    <submittedName>
        <fullName evidence="3">12437_t:CDS:1</fullName>
    </submittedName>
</protein>
<evidence type="ECO:0000313" key="3">
    <source>
        <dbReference type="EMBL" id="CAG8522425.1"/>
    </source>
</evidence>
<dbReference type="Gene3D" id="3.40.50.300">
    <property type="entry name" value="P-loop containing nucleotide triphosphate hydrolases"/>
    <property type="match status" value="1"/>
</dbReference>
<name>A0A9N9AAY9_9GLOM</name>
<reference evidence="3" key="1">
    <citation type="submission" date="2021-06" db="EMBL/GenBank/DDBJ databases">
        <authorList>
            <person name="Kallberg Y."/>
            <person name="Tangrot J."/>
            <person name="Rosling A."/>
        </authorList>
    </citation>
    <scope>NUCLEOTIDE SEQUENCE</scope>
    <source>
        <strain evidence="3">MT106</strain>
    </source>
</reference>
<dbReference type="InterPro" id="IPR027417">
    <property type="entry name" value="P-loop_NTPase"/>
</dbReference>
<evidence type="ECO:0000256" key="2">
    <source>
        <dbReference type="SAM" id="MobiDB-lite"/>
    </source>
</evidence>
<dbReference type="OrthoDB" id="2445921at2759"/>
<accession>A0A9N9AAY9</accession>
<dbReference type="AlphaFoldDB" id="A0A9N9AAY9"/>
<dbReference type="Proteomes" id="UP000789831">
    <property type="component" value="Unassembled WGS sequence"/>
</dbReference>
<feature type="non-terminal residue" evidence="3">
    <location>
        <position position="917"/>
    </location>
</feature>